<reference evidence="1" key="1">
    <citation type="journal article" date="2014" name="Front. Microbiol.">
        <title>High frequency of phylogenetically diverse reductive dehalogenase-homologous genes in deep subseafloor sedimentary metagenomes.</title>
        <authorList>
            <person name="Kawai M."/>
            <person name="Futagami T."/>
            <person name="Toyoda A."/>
            <person name="Takaki Y."/>
            <person name="Nishi S."/>
            <person name="Hori S."/>
            <person name="Arai W."/>
            <person name="Tsubouchi T."/>
            <person name="Morono Y."/>
            <person name="Uchiyama I."/>
            <person name="Ito T."/>
            <person name="Fujiyama A."/>
            <person name="Inagaki F."/>
            <person name="Takami H."/>
        </authorList>
    </citation>
    <scope>NUCLEOTIDE SEQUENCE</scope>
    <source>
        <strain evidence="1">Expedition CK06-06</strain>
    </source>
</reference>
<name>X0Z5F7_9ZZZZ</name>
<feature type="non-terminal residue" evidence="1">
    <location>
        <position position="240"/>
    </location>
</feature>
<evidence type="ECO:0008006" key="2">
    <source>
        <dbReference type="Google" id="ProtNLM"/>
    </source>
</evidence>
<dbReference type="EMBL" id="BART01008312">
    <property type="protein sequence ID" value="GAG53632.1"/>
    <property type="molecule type" value="Genomic_DNA"/>
</dbReference>
<organism evidence="1">
    <name type="scientific">marine sediment metagenome</name>
    <dbReference type="NCBI Taxonomy" id="412755"/>
    <lineage>
        <taxon>unclassified sequences</taxon>
        <taxon>metagenomes</taxon>
        <taxon>ecological metagenomes</taxon>
    </lineage>
</organism>
<gene>
    <name evidence="1" type="ORF">S01H4_18731</name>
</gene>
<accession>X0Z5F7</accession>
<dbReference type="AlphaFoldDB" id="X0Z5F7"/>
<comment type="caution">
    <text evidence="1">The sequence shown here is derived from an EMBL/GenBank/DDBJ whole genome shotgun (WGS) entry which is preliminary data.</text>
</comment>
<sequence length="240" mass="26403">MTTMSISSLTGVIDQIEWDKLGNGTVTIQFYANDTAGNGGISQITVYKDIAAPVIVINSPTSDEIFSSAAPAFDITVVDNQFDSMWYTIDGGLTLIPMVSTSGTVDQTEWDKNGGGNIYIRFYANDTLGNGGYLEVRIIKDVLYGIDPVDLLTPSTFSELHSTNLDFSWTSLDLGFGVVNFTLQISDAIDFSNIFFEVDNIAETLIFTNFSGQIPIAQGQFYWRVRPTYRNNVGTWSDIS</sequence>
<dbReference type="Gene3D" id="2.60.40.10">
    <property type="entry name" value="Immunoglobulins"/>
    <property type="match status" value="1"/>
</dbReference>
<evidence type="ECO:0000313" key="1">
    <source>
        <dbReference type="EMBL" id="GAG53632.1"/>
    </source>
</evidence>
<proteinExistence type="predicted"/>
<protein>
    <recommendedName>
        <fullName evidence="2">Ig-like domain-containing protein</fullName>
    </recommendedName>
</protein>
<dbReference type="InterPro" id="IPR013783">
    <property type="entry name" value="Ig-like_fold"/>
</dbReference>